<accession>A0A6M1S9L6</accession>
<feature type="region of interest" description="Disordered" evidence="1">
    <location>
        <begin position="51"/>
        <end position="77"/>
    </location>
</feature>
<feature type="compositionally biased region" description="Basic and acidic residues" evidence="1">
    <location>
        <begin position="51"/>
        <end position="63"/>
    </location>
</feature>
<dbReference type="AlphaFoldDB" id="A0A6M1S9L6"/>
<name>A0A6M1S9L6_9HYPH</name>
<feature type="region of interest" description="Disordered" evidence="1">
    <location>
        <begin position="1"/>
        <end position="38"/>
    </location>
</feature>
<organism evidence="2 3">
    <name type="scientific">Rhizobium daejeonense</name>
    <dbReference type="NCBI Taxonomy" id="240521"/>
    <lineage>
        <taxon>Bacteria</taxon>
        <taxon>Pseudomonadati</taxon>
        <taxon>Pseudomonadota</taxon>
        <taxon>Alphaproteobacteria</taxon>
        <taxon>Hyphomicrobiales</taxon>
        <taxon>Rhizobiaceae</taxon>
        <taxon>Rhizobium/Agrobacterium group</taxon>
        <taxon>Rhizobium</taxon>
    </lineage>
</organism>
<comment type="caution">
    <text evidence="2">The sequence shown here is derived from an EMBL/GenBank/DDBJ whole genome shotgun (WGS) entry which is preliminary data.</text>
</comment>
<reference evidence="2 3" key="1">
    <citation type="submission" date="2020-02" db="EMBL/GenBank/DDBJ databases">
        <title>Genome sequence of the type strain CCBAU10050 of Rhizobium daejeonense.</title>
        <authorList>
            <person name="Gao J."/>
            <person name="Sun J."/>
        </authorList>
    </citation>
    <scope>NUCLEOTIDE SEQUENCE [LARGE SCALE GENOMIC DNA]</scope>
    <source>
        <strain evidence="2 3">CCBAU10050</strain>
    </source>
</reference>
<proteinExistence type="predicted"/>
<evidence type="ECO:0000313" key="3">
    <source>
        <dbReference type="Proteomes" id="UP000477849"/>
    </source>
</evidence>
<dbReference type="EMBL" id="JAAKZH010000002">
    <property type="protein sequence ID" value="NGO63436.1"/>
    <property type="molecule type" value="Genomic_DNA"/>
</dbReference>
<sequence>MTATKDKFFKPERMNAGDKARATDNTARQIIESEATARDKKTEKLRALRLEREAVEGPMEKSGQKAGKTTKKATTAR</sequence>
<evidence type="ECO:0000256" key="1">
    <source>
        <dbReference type="SAM" id="MobiDB-lite"/>
    </source>
</evidence>
<gene>
    <name evidence="2" type="ORF">G6N76_07100</name>
</gene>
<dbReference type="RefSeq" id="WP_163904141.1">
    <property type="nucleotide sequence ID" value="NZ_CP048427.1"/>
</dbReference>
<feature type="compositionally biased region" description="Basic and acidic residues" evidence="1">
    <location>
        <begin position="1"/>
        <end position="22"/>
    </location>
</feature>
<dbReference type="Proteomes" id="UP000477849">
    <property type="component" value="Unassembled WGS sequence"/>
</dbReference>
<protein>
    <submittedName>
        <fullName evidence="2">Uncharacterized protein</fullName>
    </submittedName>
</protein>
<evidence type="ECO:0000313" key="2">
    <source>
        <dbReference type="EMBL" id="NGO63436.1"/>
    </source>
</evidence>
<keyword evidence="3" id="KW-1185">Reference proteome</keyword>